<feature type="region of interest" description="Disordered" evidence="1">
    <location>
        <begin position="29"/>
        <end position="54"/>
    </location>
</feature>
<protein>
    <submittedName>
        <fullName evidence="2">Uncharacterized protein</fullName>
    </submittedName>
</protein>
<evidence type="ECO:0000313" key="3">
    <source>
        <dbReference type="Proteomes" id="UP001141806"/>
    </source>
</evidence>
<keyword evidence="3" id="KW-1185">Reference proteome</keyword>
<gene>
    <name evidence="2" type="ORF">NE237_031164</name>
</gene>
<dbReference type="AlphaFoldDB" id="A0A9Q0L0Y7"/>
<name>A0A9Q0L0Y7_9MAGN</name>
<evidence type="ECO:0000313" key="2">
    <source>
        <dbReference type="EMBL" id="KAJ4980327.1"/>
    </source>
</evidence>
<dbReference type="Proteomes" id="UP001141806">
    <property type="component" value="Unassembled WGS sequence"/>
</dbReference>
<organism evidence="2 3">
    <name type="scientific">Protea cynaroides</name>
    <dbReference type="NCBI Taxonomy" id="273540"/>
    <lineage>
        <taxon>Eukaryota</taxon>
        <taxon>Viridiplantae</taxon>
        <taxon>Streptophyta</taxon>
        <taxon>Embryophyta</taxon>
        <taxon>Tracheophyta</taxon>
        <taxon>Spermatophyta</taxon>
        <taxon>Magnoliopsida</taxon>
        <taxon>Proteales</taxon>
        <taxon>Proteaceae</taxon>
        <taxon>Protea</taxon>
    </lineage>
</organism>
<reference evidence="2" key="1">
    <citation type="journal article" date="2023" name="Plant J.">
        <title>The genome of the king protea, Protea cynaroides.</title>
        <authorList>
            <person name="Chang J."/>
            <person name="Duong T.A."/>
            <person name="Schoeman C."/>
            <person name="Ma X."/>
            <person name="Roodt D."/>
            <person name="Barker N."/>
            <person name="Li Z."/>
            <person name="Van de Peer Y."/>
            <person name="Mizrachi E."/>
        </authorList>
    </citation>
    <scope>NUCLEOTIDE SEQUENCE</scope>
    <source>
        <tissue evidence="2">Young leaves</tissue>
    </source>
</reference>
<evidence type="ECO:0000256" key="1">
    <source>
        <dbReference type="SAM" id="MobiDB-lite"/>
    </source>
</evidence>
<sequence length="233" mass="24914">MLKSSTAENLKSSEVKLSVDEAGPSAIVEDEALDIGRMPGDPVATPHESPESCNQLDQGWLPFRVKKKRSGGFRGRLIQTSNLTNLPPPLCECQPKALVSNPDRSNSAASFIPKPSQSLNFYNLVNILKSPSSPDAVLCSLNQFECLTTGDVRTVPPAPSVLPAPPVSTNLLSSAGHTPYPSRCSLLSKSKVSKEEVCCPLGLFRLPCSIPFTLPDVQSTPAFVDKLLSCKPA</sequence>
<dbReference type="EMBL" id="JAMYWD010000001">
    <property type="protein sequence ID" value="KAJ4980327.1"/>
    <property type="molecule type" value="Genomic_DNA"/>
</dbReference>
<comment type="caution">
    <text evidence="2">The sequence shown here is derived from an EMBL/GenBank/DDBJ whole genome shotgun (WGS) entry which is preliminary data.</text>
</comment>
<accession>A0A9Q0L0Y7</accession>
<proteinExistence type="predicted"/>